<keyword evidence="2" id="KW-1185">Reference proteome</keyword>
<name>A0ACC1DFB2_9NEOP</name>
<sequence>MNNKMADQILNLNLVEEIEKHPCLYNYTLTSYSRKDITEKAWNEIGAKINIPGRECKERWKNLRAVFTRHMKTSKGPPVKYKKPYYLAEAMQFATPFIKRLNYNKNNSDNLPAQTETTKQIESEDEENPLALNDKAYHASVPRSSVEYINFSTGSPQPSQSPLSAPPLSPQSCSLTSPSRRFKPINIRGKISEEDDLGQTYADFARTRYDDTDSQQEANKMFLLSLLPDMNQMSLSQTRQFKRKIMDLIDDVLENTSNVKKRDSSSSIRCESYSNISSNDHVTTIMKEEIID</sequence>
<organism evidence="1 2">
    <name type="scientific">Dendrolimus kikuchii</name>
    <dbReference type="NCBI Taxonomy" id="765133"/>
    <lineage>
        <taxon>Eukaryota</taxon>
        <taxon>Metazoa</taxon>
        <taxon>Ecdysozoa</taxon>
        <taxon>Arthropoda</taxon>
        <taxon>Hexapoda</taxon>
        <taxon>Insecta</taxon>
        <taxon>Pterygota</taxon>
        <taxon>Neoptera</taxon>
        <taxon>Endopterygota</taxon>
        <taxon>Lepidoptera</taxon>
        <taxon>Glossata</taxon>
        <taxon>Ditrysia</taxon>
        <taxon>Bombycoidea</taxon>
        <taxon>Lasiocampidae</taxon>
        <taxon>Dendrolimus</taxon>
    </lineage>
</organism>
<protein>
    <submittedName>
        <fullName evidence="1">Uncharacterized protein</fullName>
    </submittedName>
</protein>
<dbReference type="EMBL" id="CM034389">
    <property type="protein sequence ID" value="KAJ0182485.1"/>
    <property type="molecule type" value="Genomic_DNA"/>
</dbReference>
<evidence type="ECO:0000313" key="2">
    <source>
        <dbReference type="Proteomes" id="UP000824533"/>
    </source>
</evidence>
<reference evidence="1 2" key="1">
    <citation type="journal article" date="2021" name="Front. Genet.">
        <title>Chromosome-Level Genome Assembly Reveals Significant Gene Expansion in the Toll and IMD Signaling Pathways of Dendrolimus kikuchii.</title>
        <authorList>
            <person name="Zhou J."/>
            <person name="Wu P."/>
            <person name="Xiong Z."/>
            <person name="Liu N."/>
            <person name="Zhao N."/>
            <person name="Ji M."/>
            <person name="Qiu Y."/>
            <person name="Yang B."/>
        </authorList>
    </citation>
    <scope>NUCLEOTIDE SEQUENCE [LARGE SCALE GENOMIC DNA]</scope>
    <source>
        <strain evidence="1">Ann1</strain>
    </source>
</reference>
<proteinExistence type="predicted"/>
<dbReference type="Proteomes" id="UP000824533">
    <property type="component" value="Linkage Group LG03"/>
</dbReference>
<accession>A0ACC1DFB2</accession>
<evidence type="ECO:0000313" key="1">
    <source>
        <dbReference type="EMBL" id="KAJ0182485.1"/>
    </source>
</evidence>
<gene>
    <name evidence="1" type="ORF">K1T71_001854</name>
</gene>
<comment type="caution">
    <text evidence="1">The sequence shown here is derived from an EMBL/GenBank/DDBJ whole genome shotgun (WGS) entry which is preliminary data.</text>
</comment>